<proteinExistence type="predicted"/>
<evidence type="ECO:0000313" key="3">
    <source>
        <dbReference type="EMBL" id="KZV95509.1"/>
    </source>
</evidence>
<evidence type="ECO:0000256" key="1">
    <source>
        <dbReference type="SAM" id="MobiDB-lite"/>
    </source>
</evidence>
<dbReference type="Proteomes" id="UP000077266">
    <property type="component" value="Unassembled WGS sequence"/>
</dbReference>
<feature type="region of interest" description="Disordered" evidence="1">
    <location>
        <begin position="157"/>
        <end position="219"/>
    </location>
</feature>
<dbReference type="InParanoid" id="A0A166AVC7"/>
<dbReference type="OrthoDB" id="5427664at2759"/>
<keyword evidence="2" id="KW-0812">Transmembrane</keyword>
<feature type="compositionally biased region" description="Pro residues" evidence="1">
    <location>
        <begin position="544"/>
        <end position="562"/>
    </location>
</feature>
<dbReference type="AlphaFoldDB" id="A0A166AVC7"/>
<keyword evidence="2" id="KW-1133">Transmembrane helix</keyword>
<evidence type="ECO:0000313" key="4">
    <source>
        <dbReference type="Proteomes" id="UP000077266"/>
    </source>
</evidence>
<gene>
    <name evidence="3" type="ORF">EXIGLDRAFT_834322</name>
</gene>
<evidence type="ECO:0000256" key="2">
    <source>
        <dbReference type="SAM" id="Phobius"/>
    </source>
</evidence>
<feature type="compositionally biased region" description="Polar residues" evidence="1">
    <location>
        <begin position="564"/>
        <end position="580"/>
    </location>
</feature>
<feature type="compositionally biased region" description="Polar residues" evidence="1">
    <location>
        <begin position="205"/>
        <end position="218"/>
    </location>
</feature>
<evidence type="ECO:0008006" key="5">
    <source>
        <dbReference type="Google" id="ProtNLM"/>
    </source>
</evidence>
<feature type="transmembrane region" description="Helical" evidence="2">
    <location>
        <begin position="338"/>
        <end position="361"/>
    </location>
</feature>
<feature type="region of interest" description="Disordered" evidence="1">
    <location>
        <begin position="518"/>
        <end position="597"/>
    </location>
</feature>
<feature type="compositionally biased region" description="Low complexity" evidence="1">
    <location>
        <begin position="526"/>
        <end position="538"/>
    </location>
</feature>
<feature type="region of interest" description="Disordered" evidence="1">
    <location>
        <begin position="466"/>
        <end position="506"/>
    </location>
</feature>
<name>A0A166AVC7_EXIGL</name>
<feature type="compositionally biased region" description="Polar residues" evidence="1">
    <location>
        <begin position="482"/>
        <end position="498"/>
    </location>
</feature>
<sequence>MVQCRAFPGGTNATLLQQATSILTDALGQQAPRPPVFTLDDSTLRNMYCAAPWPGVCMGLCPNADLSGPGVRAAFYASSIFNAALMAISPDDAQAACWSAAILTASVILPAITQKKLHELTLHHAMLCLNFATLSTIAALASAPVCGIWRAPDYPDPVAPANSSERRDQDTTAAEGESEGHTYELTRRGADNTTVSDADSHRPGTGSSTPTLMHSSLPEQDVTEVVAEDEKKEDDSRGVTFHVLHREPSFVSASRGHVETGTGDDFRRIKWASAGYRSRVLLSMALITQVSLQWAWAAFLFTSPEYAQTPCNADTKILLFGVPMTVSSMNHKGKYAAFPLWLLACMGITLYYGVALVYNSVVDYPLVPQRRTSTAMGSQYTAVRLAASTYDWILRACEVKNWEKTRILVSNIVAAGLWVALVIISEIQVRTNCVFDESTEWGFGQVSALLLAAVPLWPIVSALHREREEETRRPTTPDPSVAATTAAQEQEPPSTPADTTPCPGSPVCTVAETIAATPSTSQLELPEVPSATPVASAPPERPPRSPSRPSPKPLRIELPPPTTALDSASWPATPTKNVEATASPPPRGRRTSNAESGVGLGIELVPISPITIVVTPPPADNPPVRRW</sequence>
<keyword evidence="2" id="KW-0472">Membrane</keyword>
<dbReference type="EMBL" id="KV425956">
    <property type="protein sequence ID" value="KZV95509.1"/>
    <property type="molecule type" value="Genomic_DNA"/>
</dbReference>
<reference evidence="3 4" key="1">
    <citation type="journal article" date="2016" name="Mol. Biol. Evol.">
        <title>Comparative Genomics of Early-Diverging Mushroom-Forming Fungi Provides Insights into the Origins of Lignocellulose Decay Capabilities.</title>
        <authorList>
            <person name="Nagy L.G."/>
            <person name="Riley R."/>
            <person name="Tritt A."/>
            <person name="Adam C."/>
            <person name="Daum C."/>
            <person name="Floudas D."/>
            <person name="Sun H."/>
            <person name="Yadav J.S."/>
            <person name="Pangilinan J."/>
            <person name="Larsson K.H."/>
            <person name="Matsuura K."/>
            <person name="Barry K."/>
            <person name="Labutti K."/>
            <person name="Kuo R."/>
            <person name="Ohm R.A."/>
            <person name="Bhattacharya S.S."/>
            <person name="Shirouzu T."/>
            <person name="Yoshinaga Y."/>
            <person name="Martin F.M."/>
            <person name="Grigoriev I.V."/>
            <person name="Hibbett D.S."/>
        </authorList>
    </citation>
    <scope>NUCLEOTIDE SEQUENCE [LARGE SCALE GENOMIC DNA]</scope>
    <source>
        <strain evidence="3 4">HHB12029</strain>
    </source>
</reference>
<accession>A0A166AVC7</accession>
<organism evidence="3 4">
    <name type="scientific">Exidia glandulosa HHB12029</name>
    <dbReference type="NCBI Taxonomy" id="1314781"/>
    <lineage>
        <taxon>Eukaryota</taxon>
        <taxon>Fungi</taxon>
        <taxon>Dikarya</taxon>
        <taxon>Basidiomycota</taxon>
        <taxon>Agaricomycotina</taxon>
        <taxon>Agaricomycetes</taxon>
        <taxon>Auriculariales</taxon>
        <taxon>Exidiaceae</taxon>
        <taxon>Exidia</taxon>
    </lineage>
</organism>
<feature type="transmembrane region" description="Helical" evidence="2">
    <location>
        <begin position="408"/>
        <end position="429"/>
    </location>
</feature>
<feature type="transmembrane region" description="Helical" evidence="2">
    <location>
        <begin position="441"/>
        <end position="463"/>
    </location>
</feature>
<feature type="compositionally biased region" description="Basic and acidic residues" evidence="1">
    <location>
        <begin position="466"/>
        <end position="475"/>
    </location>
</feature>
<keyword evidence="4" id="KW-1185">Reference proteome</keyword>
<feature type="compositionally biased region" description="Basic and acidic residues" evidence="1">
    <location>
        <begin position="178"/>
        <end position="190"/>
    </location>
</feature>
<protein>
    <recommendedName>
        <fullName evidence="5">Transmembrane protein</fullName>
    </recommendedName>
</protein>